<dbReference type="GO" id="GO:0006417">
    <property type="term" value="P:regulation of translation"/>
    <property type="evidence" value="ECO:0007669"/>
    <property type="project" value="UniProtKB-KW"/>
</dbReference>
<keyword evidence="4 6" id="KW-0694">RNA-binding</keyword>
<evidence type="ECO:0000313" key="7">
    <source>
        <dbReference type="EMBL" id="KRX08682.1"/>
    </source>
</evidence>
<dbReference type="InterPro" id="IPR001040">
    <property type="entry name" value="TIF_eIF_4E"/>
</dbReference>
<reference evidence="7 8" key="1">
    <citation type="journal article" date="2015" name="Sci. Rep.">
        <title>Genome of the facultative scuticociliatosis pathogen Pseudocohnilembus persalinus provides insight into its virulence through horizontal gene transfer.</title>
        <authorList>
            <person name="Xiong J."/>
            <person name="Wang G."/>
            <person name="Cheng J."/>
            <person name="Tian M."/>
            <person name="Pan X."/>
            <person name="Warren A."/>
            <person name="Jiang C."/>
            <person name="Yuan D."/>
            <person name="Miao W."/>
        </authorList>
    </citation>
    <scope>NUCLEOTIDE SEQUENCE [LARGE SCALE GENOMIC DNA]</scope>
    <source>
        <strain evidence="7">36N120E</strain>
    </source>
</reference>
<evidence type="ECO:0000256" key="3">
    <source>
        <dbReference type="ARBA" id="ARBA00022845"/>
    </source>
</evidence>
<dbReference type="AlphaFoldDB" id="A0A0V0R2X4"/>
<dbReference type="Pfam" id="PF01652">
    <property type="entry name" value="IF4E"/>
    <property type="match status" value="1"/>
</dbReference>
<dbReference type="GO" id="GO:0003743">
    <property type="term" value="F:translation initiation factor activity"/>
    <property type="evidence" value="ECO:0007669"/>
    <property type="project" value="UniProtKB-KW"/>
</dbReference>
<dbReference type="InParanoid" id="A0A0V0R2X4"/>
<evidence type="ECO:0000256" key="1">
    <source>
        <dbReference type="ARBA" id="ARBA00009860"/>
    </source>
</evidence>
<dbReference type="GO" id="GO:0016281">
    <property type="term" value="C:eukaryotic translation initiation factor 4F complex"/>
    <property type="evidence" value="ECO:0007669"/>
    <property type="project" value="TreeGrafter"/>
</dbReference>
<dbReference type="PANTHER" id="PTHR11960:SF8">
    <property type="entry name" value="EUKARYOTIC TRANSLATION INITIATION FACTOR 4E1-RELATED"/>
    <property type="match status" value="1"/>
</dbReference>
<dbReference type="SUPFAM" id="SSF55418">
    <property type="entry name" value="eIF4e-like"/>
    <property type="match status" value="1"/>
</dbReference>
<keyword evidence="5 6" id="KW-0648">Protein biosynthesis</keyword>
<dbReference type="OrthoDB" id="590761at2759"/>
<comment type="caution">
    <text evidence="7">The sequence shown here is derived from an EMBL/GenBank/DDBJ whole genome shotgun (WGS) entry which is preliminary data.</text>
</comment>
<comment type="similarity">
    <text evidence="1 6">Belongs to the eukaryotic initiation factor 4E family.</text>
</comment>
<evidence type="ECO:0000256" key="5">
    <source>
        <dbReference type="ARBA" id="ARBA00022917"/>
    </source>
</evidence>
<dbReference type="EMBL" id="LDAU01000059">
    <property type="protein sequence ID" value="KRX08682.1"/>
    <property type="molecule type" value="Genomic_DNA"/>
</dbReference>
<gene>
    <name evidence="7" type="ORF">PPERSA_07494</name>
</gene>
<evidence type="ECO:0000313" key="8">
    <source>
        <dbReference type="Proteomes" id="UP000054937"/>
    </source>
</evidence>
<dbReference type="Gene3D" id="3.30.760.10">
    <property type="entry name" value="RNA Cap, Translation Initiation Factor Eif4e"/>
    <property type="match status" value="1"/>
</dbReference>
<dbReference type="Proteomes" id="UP000054937">
    <property type="component" value="Unassembled WGS sequence"/>
</dbReference>
<evidence type="ECO:0000256" key="4">
    <source>
        <dbReference type="ARBA" id="ARBA00022884"/>
    </source>
</evidence>
<dbReference type="PANTHER" id="PTHR11960">
    <property type="entry name" value="EUKARYOTIC TRANSLATION INITIATION FACTOR 4E RELATED"/>
    <property type="match status" value="1"/>
</dbReference>
<evidence type="ECO:0000256" key="2">
    <source>
        <dbReference type="ARBA" id="ARBA00022540"/>
    </source>
</evidence>
<keyword evidence="2 6" id="KW-0396">Initiation factor</keyword>
<sequence>MQQQKQQLHDNYDLKNKWGIWEIYKNRDKSKSYEQNNCLITEFQDLKKFSIIWNNTDLSNPTKHFTDVQGQIQLVEINKELKQIEGYAIFKDGISPTWEDKSNQEGGDFFILKKIQNPDETQQFNIFWQEFTYHMIAQEEILLQYLNMEITQLEVKSHSTKKNY</sequence>
<keyword evidence="8" id="KW-1185">Reference proteome</keyword>
<protein>
    <submittedName>
        <fullName evidence="7">Translation Initiation factor eIF-4e-like domain</fullName>
    </submittedName>
</protein>
<dbReference type="GO" id="GO:0000340">
    <property type="term" value="F:RNA 7-methylguanosine cap binding"/>
    <property type="evidence" value="ECO:0007669"/>
    <property type="project" value="TreeGrafter"/>
</dbReference>
<accession>A0A0V0R2X4</accession>
<organism evidence="7 8">
    <name type="scientific">Pseudocohnilembus persalinus</name>
    <name type="common">Ciliate</name>
    <dbReference type="NCBI Taxonomy" id="266149"/>
    <lineage>
        <taxon>Eukaryota</taxon>
        <taxon>Sar</taxon>
        <taxon>Alveolata</taxon>
        <taxon>Ciliophora</taxon>
        <taxon>Intramacronucleata</taxon>
        <taxon>Oligohymenophorea</taxon>
        <taxon>Scuticociliatia</taxon>
        <taxon>Philasterida</taxon>
        <taxon>Pseudocohnilembidae</taxon>
        <taxon>Pseudocohnilembus</taxon>
    </lineage>
</organism>
<proteinExistence type="inferred from homology"/>
<keyword evidence="3" id="KW-0810">Translation regulation</keyword>
<dbReference type="InterPro" id="IPR023398">
    <property type="entry name" value="TIF_eIF4e-like"/>
</dbReference>
<name>A0A0V0R2X4_PSEPJ</name>
<evidence type="ECO:0000256" key="6">
    <source>
        <dbReference type="RuleBase" id="RU004374"/>
    </source>
</evidence>